<evidence type="ECO:0000313" key="7">
    <source>
        <dbReference type="Proteomes" id="UP001596439"/>
    </source>
</evidence>
<dbReference type="InterPro" id="IPR001492">
    <property type="entry name" value="Flagellin"/>
</dbReference>
<dbReference type="PANTHER" id="PTHR42792:SF1">
    <property type="entry name" value="FLAGELLAR HOOK-ASSOCIATED PROTEIN 3"/>
    <property type="match status" value="1"/>
</dbReference>
<keyword evidence="7" id="KW-1185">Reference proteome</keyword>
<name>A0ABW2PL24_9BACL</name>
<keyword evidence="6" id="KW-0969">Cilium</keyword>
<evidence type="ECO:0000259" key="5">
    <source>
        <dbReference type="Pfam" id="PF00700"/>
    </source>
</evidence>
<dbReference type="Pfam" id="PF00669">
    <property type="entry name" value="Flagellin_N"/>
    <property type="match status" value="1"/>
</dbReference>
<evidence type="ECO:0000256" key="2">
    <source>
        <dbReference type="ARBA" id="ARBA00005709"/>
    </source>
</evidence>
<dbReference type="InterPro" id="IPR001029">
    <property type="entry name" value="Flagellin_N"/>
</dbReference>
<dbReference type="SUPFAM" id="SSF64518">
    <property type="entry name" value="Phase 1 flagellin"/>
    <property type="match status" value="1"/>
</dbReference>
<comment type="subcellular location">
    <subcellularLocation>
        <location evidence="1">Bacterial flagellum</location>
    </subcellularLocation>
</comment>
<dbReference type="InterPro" id="IPR046358">
    <property type="entry name" value="Flagellin_C"/>
</dbReference>
<dbReference type="NCBIfam" id="TIGR02550">
    <property type="entry name" value="flagell_flgL"/>
    <property type="match status" value="1"/>
</dbReference>
<gene>
    <name evidence="6" type="primary">flgL</name>
    <name evidence="6" type="ORF">ACFQO8_03065</name>
</gene>
<comment type="caution">
    <text evidence="6">The sequence shown here is derived from an EMBL/GenBank/DDBJ whole genome shotgun (WGS) entry which is preliminary data.</text>
</comment>
<organism evidence="6 7">
    <name type="scientific">Exiguobacterium aestuarii</name>
    <dbReference type="NCBI Taxonomy" id="273527"/>
    <lineage>
        <taxon>Bacteria</taxon>
        <taxon>Bacillati</taxon>
        <taxon>Bacillota</taxon>
        <taxon>Bacilli</taxon>
        <taxon>Bacillales</taxon>
        <taxon>Bacillales Family XII. Incertae Sedis</taxon>
        <taxon>Exiguobacterium</taxon>
    </lineage>
</organism>
<dbReference type="Proteomes" id="UP001596439">
    <property type="component" value="Unassembled WGS sequence"/>
</dbReference>
<evidence type="ECO:0000256" key="1">
    <source>
        <dbReference type="ARBA" id="ARBA00004365"/>
    </source>
</evidence>
<evidence type="ECO:0000256" key="3">
    <source>
        <dbReference type="ARBA" id="ARBA00023143"/>
    </source>
</evidence>
<evidence type="ECO:0000313" key="6">
    <source>
        <dbReference type="EMBL" id="MFC7389110.1"/>
    </source>
</evidence>
<keyword evidence="6" id="KW-0282">Flagellum</keyword>
<dbReference type="RefSeq" id="WP_214786845.1">
    <property type="nucleotide sequence ID" value="NZ_JANIEL010000047.1"/>
</dbReference>
<dbReference type="EMBL" id="JBHTCE010000001">
    <property type="protein sequence ID" value="MFC7389110.1"/>
    <property type="molecule type" value="Genomic_DNA"/>
</dbReference>
<protein>
    <submittedName>
        <fullName evidence="6">Flagellar hook-associated protein FlgL</fullName>
    </submittedName>
</protein>
<dbReference type="Gene3D" id="1.20.1330.10">
    <property type="entry name" value="f41 fragment of flagellin, N-terminal domain"/>
    <property type="match status" value="1"/>
</dbReference>
<dbReference type="InterPro" id="IPR013384">
    <property type="entry name" value="Flagell_FlgL"/>
</dbReference>
<proteinExistence type="inferred from homology"/>
<sequence>MRVTQTMLTQTNLKHLSSSYNTLARVQEQLISGKRIQKASEDPVVAMQGIRYRTEVREVDQFRRNVSEATSWMDMTDSTLNEVTEAVKRIRELTTQAANDTYESSQRAIIKSEVDQLIEHIGSLANSKSGEKYIYNGTKTDKPLIDMDKLKGYLENDPANPVAIDDIFQSGNVPGDPNPSGQIQFEVSKGITMQVNMQPETVFGKELFEGLKQLSGLLASTTTGGSDLSAHLETLDTIGQNLITERSELGARANRLELVDNRLQDHEIIAKTIMSDNEDIDVEKVIMELKSHETVHRAALSAGARIIQPTLLDFLR</sequence>
<keyword evidence="3" id="KW-0975">Bacterial flagellum</keyword>
<dbReference type="PANTHER" id="PTHR42792">
    <property type="entry name" value="FLAGELLIN"/>
    <property type="match status" value="1"/>
</dbReference>
<evidence type="ECO:0000259" key="4">
    <source>
        <dbReference type="Pfam" id="PF00669"/>
    </source>
</evidence>
<keyword evidence="6" id="KW-0966">Cell projection</keyword>
<dbReference type="Pfam" id="PF00700">
    <property type="entry name" value="Flagellin_C"/>
    <property type="match status" value="1"/>
</dbReference>
<feature type="domain" description="Flagellin C-terminal" evidence="5">
    <location>
        <begin position="234"/>
        <end position="315"/>
    </location>
</feature>
<accession>A0ABW2PL24</accession>
<feature type="domain" description="Flagellin N-terminal" evidence="4">
    <location>
        <begin position="6"/>
        <end position="137"/>
    </location>
</feature>
<comment type="similarity">
    <text evidence="2">Belongs to the bacterial flagellin family.</text>
</comment>
<reference evidence="7" key="1">
    <citation type="journal article" date="2019" name="Int. J. Syst. Evol. Microbiol.">
        <title>The Global Catalogue of Microorganisms (GCM) 10K type strain sequencing project: providing services to taxonomists for standard genome sequencing and annotation.</title>
        <authorList>
            <consortium name="The Broad Institute Genomics Platform"/>
            <consortium name="The Broad Institute Genome Sequencing Center for Infectious Disease"/>
            <person name="Wu L."/>
            <person name="Ma J."/>
        </authorList>
    </citation>
    <scope>NUCLEOTIDE SEQUENCE [LARGE SCALE GENOMIC DNA]</scope>
    <source>
        <strain evidence="7">CCUG 55590</strain>
    </source>
</reference>